<evidence type="ECO:0000313" key="1">
    <source>
        <dbReference type="EMBL" id="JAH24157.1"/>
    </source>
</evidence>
<dbReference type="EMBL" id="GBXM01084420">
    <property type="protein sequence ID" value="JAH24157.1"/>
    <property type="molecule type" value="Transcribed_RNA"/>
</dbReference>
<accession>A0A0E9R5V1</accession>
<reference evidence="1" key="1">
    <citation type="submission" date="2014-11" db="EMBL/GenBank/DDBJ databases">
        <authorList>
            <person name="Amaro Gonzalez C."/>
        </authorList>
    </citation>
    <scope>NUCLEOTIDE SEQUENCE</scope>
</reference>
<name>A0A0E9R5V1_ANGAN</name>
<proteinExistence type="predicted"/>
<protein>
    <submittedName>
        <fullName evidence="1">Uncharacterized protein</fullName>
    </submittedName>
</protein>
<dbReference type="AlphaFoldDB" id="A0A0E9R5V1"/>
<sequence>MMKHILQLEYSCYRPDIPHHTISTQFQVLELQCLQVFSPAMHYITIFH</sequence>
<reference evidence="1" key="2">
    <citation type="journal article" date="2015" name="Fish Shellfish Immunol.">
        <title>Early steps in the European eel (Anguilla anguilla)-Vibrio vulnificus interaction in the gills: Role of the RtxA13 toxin.</title>
        <authorList>
            <person name="Callol A."/>
            <person name="Pajuelo D."/>
            <person name="Ebbesson L."/>
            <person name="Teles M."/>
            <person name="MacKenzie S."/>
            <person name="Amaro C."/>
        </authorList>
    </citation>
    <scope>NUCLEOTIDE SEQUENCE</scope>
</reference>
<organism evidence="1">
    <name type="scientific">Anguilla anguilla</name>
    <name type="common">European freshwater eel</name>
    <name type="synonym">Muraena anguilla</name>
    <dbReference type="NCBI Taxonomy" id="7936"/>
    <lineage>
        <taxon>Eukaryota</taxon>
        <taxon>Metazoa</taxon>
        <taxon>Chordata</taxon>
        <taxon>Craniata</taxon>
        <taxon>Vertebrata</taxon>
        <taxon>Euteleostomi</taxon>
        <taxon>Actinopterygii</taxon>
        <taxon>Neopterygii</taxon>
        <taxon>Teleostei</taxon>
        <taxon>Anguilliformes</taxon>
        <taxon>Anguillidae</taxon>
        <taxon>Anguilla</taxon>
    </lineage>
</organism>